<evidence type="ECO:0000256" key="1">
    <source>
        <dbReference type="SAM" id="MobiDB-lite"/>
    </source>
</evidence>
<reference evidence="2 3" key="1">
    <citation type="submission" date="2020-10" db="EMBL/GenBank/DDBJ databases">
        <title>Plant Genome Project.</title>
        <authorList>
            <person name="Zhang R.-G."/>
        </authorList>
    </citation>
    <scope>NUCLEOTIDE SEQUENCE [LARGE SCALE GENOMIC DNA]</scope>
    <source>
        <strain evidence="2">FAFU-HL-1</strain>
        <tissue evidence="2">Leaf</tissue>
    </source>
</reference>
<name>A0A835N527_9ROSI</name>
<dbReference type="EMBL" id="JADGMS010000003">
    <property type="protein sequence ID" value="KAF9686424.1"/>
    <property type="molecule type" value="Genomic_DNA"/>
</dbReference>
<evidence type="ECO:0000313" key="2">
    <source>
        <dbReference type="EMBL" id="KAF9686424.1"/>
    </source>
</evidence>
<evidence type="ECO:0000313" key="3">
    <source>
        <dbReference type="Proteomes" id="UP000657918"/>
    </source>
</evidence>
<dbReference type="AlphaFoldDB" id="A0A835N527"/>
<sequence>MIPSATLLKTLNKDNAIYFTKIIFTILEGISVSYLRKVVGRYNNANRTRLIVFVINLCSCQSTKRQPGPDWTPCLQSRLGKNPMKVYSVGIFSWKVMINILSGTTRGRNENMAPSSQFRKAKIQSSNSK</sequence>
<accession>A0A835N527</accession>
<gene>
    <name evidence="2" type="ORF">SADUNF_Sadunf03G0157100</name>
</gene>
<comment type="caution">
    <text evidence="2">The sequence shown here is derived from an EMBL/GenBank/DDBJ whole genome shotgun (WGS) entry which is preliminary data.</text>
</comment>
<protein>
    <submittedName>
        <fullName evidence="2">Uncharacterized protein</fullName>
    </submittedName>
</protein>
<proteinExistence type="predicted"/>
<dbReference type="Proteomes" id="UP000657918">
    <property type="component" value="Unassembled WGS sequence"/>
</dbReference>
<feature type="region of interest" description="Disordered" evidence="1">
    <location>
        <begin position="108"/>
        <end position="129"/>
    </location>
</feature>
<keyword evidence="3" id="KW-1185">Reference proteome</keyword>
<organism evidence="2 3">
    <name type="scientific">Salix dunnii</name>
    <dbReference type="NCBI Taxonomy" id="1413687"/>
    <lineage>
        <taxon>Eukaryota</taxon>
        <taxon>Viridiplantae</taxon>
        <taxon>Streptophyta</taxon>
        <taxon>Embryophyta</taxon>
        <taxon>Tracheophyta</taxon>
        <taxon>Spermatophyta</taxon>
        <taxon>Magnoliopsida</taxon>
        <taxon>eudicotyledons</taxon>
        <taxon>Gunneridae</taxon>
        <taxon>Pentapetalae</taxon>
        <taxon>rosids</taxon>
        <taxon>fabids</taxon>
        <taxon>Malpighiales</taxon>
        <taxon>Salicaceae</taxon>
        <taxon>Saliceae</taxon>
        <taxon>Salix</taxon>
    </lineage>
</organism>